<dbReference type="RefSeq" id="WP_109056938.1">
    <property type="nucleotide sequence ID" value="NZ_QFFM01000010.1"/>
</dbReference>
<accession>A0A2U2NA91</accession>
<dbReference type="Gene3D" id="3.30.420.40">
    <property type="match status" value="2"/>
</dbReference>
<dbReference type="OrthoDB" id="8772678at2"/>
<dbReference type="Proteomes" id="UP000245876">
    <property type="component" value="Unassembled WGS sequence"/>
</dbReference>
<protein>
    <submittedName>
        <fullName evidence="2">ROK family protein</fullName>
    </submittedName>
</protein>
<dbReference type="InterPro" id="IPR000600">
    <property type="entry name" value="ROK"/>
</dbReference>
<dbReference type="PANTHER" id="PTHR18964:SF169">
    <property type="entry name" value="N-ACETYLMANNOSAMINE KINASE"/>
    <property type="match status" value="1"/>
</dbReference>
<dbReference type="EMBL" id="QFFM01000010">
    <property type="protein sequence ID" value="PWG66008.1"/>
    <property type="molecule type" value="Genomic_DNA"/>
</dbReference>
<dbReference type="PANTHER" id="PTHR18964">
    <property type="entry name" value="ROK (REPRESSOR, ORF, KINASE) FAMILY"/>
    <property type="match status" value="1"/>
</dbReference>
<comment type="similarity">
    <text evidence="1">Belongs to the ROK (NagC/XylR) family.</text>
</comment>
<evidence type="ECO:0000256" key="1">
    <source>
        <dbReference type="ARBA" id="ARBA00006479"/>
    </source>
</evidence>
<evidence type="ECO:0000313" key="3">
    <source>
        <dbReference type="Proteomes" id="UP000245876"/>
    </source>
</evidence>
<evidence type="ECO:0000313" key="2">
    <source>
        <dbReference type="EMBL" id="PWG66008.1"/>
    </source>
</evidence>
<name>A0A2U2NA91_9BIFI</name>
<gene>
    <name evidence="2" type="ORF">DF196_05870</name>
</gene>
<keyword evidence="3" id="KW-1185">Reference proteome</keyword>
<dbReference type="InterPro" id="IPR049874">
    <property type="entry name" value="ROK_cs"/>
</dbReference>
<sequence>MSGGTQPTYLAFDIGGTKVASGFVTLPAAAGDTPIVTGRCSIPTEAARGGDDLKRRIVALAMRQLEQAAAEDVTITGIGIAAAGVPDSETGVIVAATDILPGWRGQRIYDAFADVTDLPVRMIGDVGAHGLGEASYGAGRGKGVVLSIGVGTGIGGAIVVDGGLFTGAHGVAGHAGHVPSALGRGFLCSCGTREGHIEPVASGTGLKDLYNRRLEGAHEGADAADTAVEAGGDVPEPASSGADVAARAAAGEPLACAVLADSARALGECIGGMGNLVDPDVIVVSGSVVKAGPIWWDALRDGFAESALALVKPTPLVEGALGGDAPLIGAAAAVRQYVQSR</sequence>
<dbReference type="AlphaFoldDB" id="A0A2U2NA91"/>
<dbReference type="PROSITE" id="PS01125">
    <property type="entry name" value="ROK"/>
    <property type="match status" value="1"/>
</dbReference>
<dbReference type="SUPFAM" id="SSF53067">
    <property type="entry name" value="Actin-like ATPase domain"/>
    <property type="match status" value="1"/>
</dbReference>
<dbReference type="InterPro" id="IPR043129">
    <property type="entry name" value="ATPase_NBD"/>
</dbReference>
<dbReference type="Pfam" id="PF00480">
    <property type="entry name" value="ROK"/>
    <property type="match status" value="1"/>
</dbReference>
<proteinExistence type="inferred from homology"/>
<organism evidence="2 3">
    <name type="scientific">Bifidobacterium callitrichidarum</name>
    <dbReference type="NCBI Taxonomy" id="2052941"/>
    <lineage>
        <taxon>Bacteria</taxon>
        <taxon>Bacillati</taxon>
        <taxon>Actinomycetota</taxon>
        <taxon>Actinomycetes</taxon>
        <taxon>Bifidobacteriales</taxon>
        <taxon>Bifidobacteriaceae</taxon>
        <taxon>Bifidobacterium</taxon>
    </lineage>
</organism>
<reference evidence="2 3" key="1">
    <citation type="journal article" date="2018" name="Int. J. Syst. Evol. Microbiol.">
        <title>Bifidobacterium callitrichidarum sp. nov. from the faeces of the emperor tamarin (Saguinus imperator).</title>
        <authorList>
            <person name="Modesto M."/>
            <person name="Michelini S."/>
            <person name="Sansosti M.C."/>
            <person name="De Filippo C."/>
            <person name="Cavalieri D."/>
            <person name="Qvirist L."/>
            <person name="Andlid T."/>
            <person name="Spiezio C."/>
            <person name="Sandri C."/>
            <person name="Pascarelli S."/>
            <person name="Sgorbati B."/>
            <person name="Mattarelli P."/>
        </authorList>
    </citation>
    <scope>NUCLEOTIDE SEQUENCE [LARGE SCALE GENOMIC DNA]</scope>
    <source>
        <strain evidence="2 3">TRI 5</strain>
    </source>
</reference>
<comment type="caution">
    <text evidence="2">The sequence shown here is derived from an EMBL/GenBank/DDBJ whole genome shotgun (WGS) entry which is preliminary data.</text>
</comment>